<gene>
    <name evidence="2" type="ORF">BSTOLATCC_MIC48045</name>
</gene>
<keyword evidence="3" id="KW-1185">Reference proteome</keyword>
<name>A0AAU9JQR0_9CILI</name>
<protein>
    <submittedName>
        <fullName evidence="2">Uncharacterized protein</fullName>
    </submittedName>
</protein>
<dbReference type="EMBL" id="CAJZBQ010000047">
    <property type="protein sequence ID" value="CAG9329219.1"/>
    <property type="molecule type" value="Genomic_DNA"/>
</dbReference>
<evidence type="ECO:0000313" key="2">
    <source>
        <dbReference type="EMBL" id="CAG9329219.1"/>
    </source>
</evidence>
<dbReference type="Proteomes" id="UP001162131">
    <property type="component" value="Unassembled WGS sequence"/>
</dbReference>
<accession>A0AAU9JQR0</accession>
<feature type="coiled-coil region" evidence="1">
    <location>
        <begin position="7"/>
        <end position="69"/>
    </location>
</feature>
<keyword evidence="1" id="KW-0175">Coiled coil</keyword>
<evidence type="ECO:0000313" key="3">
    <source>
        <dbReference type="Proteomes" id="UP001162131"/>
    </source>
</evidence>
<organism evidence="2 3">
    <name type="scientific">Blepharisma stoltei</name>
    <dbReference type="NCBI Taxonomy" id="1481888"/>
    <lineage>
        <taxon>Eukaryota</taxon>
        <taxon>Sar</taxon>
        <taxon>Alveolata</taxon>
        <taxon>Ciliophora</taxon>
        <taxon>Postciliodesmatophora</taxon>
        <taxon>Heterotrichea</taxon>
        <taxon>Heterotrichida</taxon>
        <taxon>Blepharismidae</taxon>
        <taxon>Blepharisma</taxon>
    </lineage>
</organism>
<evidence type="ECO:0000256" key="1">
    <source>
        <dbReference type="SAM" id="Coils"/>
    </source>
</evidence>
<reference evidence="2" key="1">
    <citation type="submission" date="2021-09" db="EMBL/GenBank/DDBJ databases">
        <authorList>
            <consortium name="AG Swart"/>
            <person name="Singh M."/>
            <person name="Singh A."/>
            <person name="Seah K."/>
            <person name="Emmerich C."/>
        </authorList>
    </citation>
    <scope>NUCLEOTIDE SEQUENCE</scope>
    <source>
        <strain evidence="2">ATCC30299</strain>
    </source>
</reference>
<sequence length="73" mass="8677">MEDDHNLDELKLKAQSLESTKEKLMAAIQTTRQSIFNYQSWISQLEKQNEALEIELSKKKEEIKNKRRSLRGR</sequence>
<proteinExistence type="predicted"/>
<comment type="caution">
    <text evidence="2">The sequence shown here is derived from an EMBL/GenBank/DDBJ whole genome shotgun (WGS) entry which is preliminary data.</text>
</comment>
<dbReference type="AlphaFoldDB" id="A0AAU9JQR0"/>